<dbReference type="Pfam" id="PF18736">
    <property type="entry name" value="pEK499_p136"/>
    <property type="match status" value="1"/>
</dbReference>
<protein>
    <recommendedName>
        <fullName evidence="1">pEK499-p136 HEPN domain-containing protein</fullName>
    </recommendedName>
</protein>
<dbReference type="KEGG" id="pprf:DPRO_0315"/>
<dbReference type="RefSeq" id="WP_097010497.1">
    <property type="nucleotide sequence ID" value="NZ_LT907975.1"/>
</dbReference>
<keyword evidence="3" id="KW-1185">Reference proteome</keyword>
<organism evidence="2 3">
    <name type="scientific">Pseudodesulfovibrio profundus</name>
    <dbReference type="NCBI Taxonomy" id="57320"/>
    <lineage>
        <taxon>Bacteria</taxon>
        <taxon>Pseudomonadati</taxon>
        <taxon>Thermodesulfobacteriota</taxon>
        <taxon>Desulfovibrionia</taxon>
        <taxon>Desulfovibrionales</taxon>
        <taxon>Desulfovibrionaceae</taxon>
    </lineage>
</organism>
<sequence length="160" mass="18392">MGMYEGLLRDFAVRTKANLEYIDEAWELQEREGLEDRRVFNVTQLINSCLGMVVFMSENGIAPNIPIQEFCPEMKFITRLDVRNSNRNLNAFLKRFRNAISHCHIEAYGTETDIEGFNLWDGPPNGAINWRIEMNTASIRALALALVGLVEDNYPPNPRR</sequence>
<evidence type="ECO:0000313" key="3">
    <source>
        <dbReference type="Proteomes" id="UP000219215"/>
    </source>
</evidence>
<evidence type="ECO:0000313" key="2">
    <source>
        <dbReference type="EMBL" id="SOB57194.1"/>
    </source>
</evidence>
<reference evidence="3" key="1">
    <citation type="submission" date="2017-09" db="EMBL/GenBank/DDBJ databases">
        <authorList>
            <person name="Regsiter A."/>
            <person name="William W."/>
        </authorList>
    </citation>
    <scope>NUCLEOTIDE SEQUENCE [LARGE SCALE GENOMIC DNA]</scope>
    <source>
        <strain evidence="3">500-1</strain>
    </source>
</reference>
<evidence type="ECO:0000259" key="1">
    <source>
        <dbReference type="Pfam" id="PF18736"/>
    </source>
</evidence>
<dbReference type="Proteomes" id="UP000219215">
    <property type="component" value="Chromosome DPRO"/>
</dbReference>
<dbReference type="InterPro" id="IPR041318">
    <property type="entry name" value="pEK499_p136"/>
</dbReference>
<gene>
    <name evidence="2" type="ORF">DPRO_0315</name>
</gene>
<feature type="domain" description="pEK499-p136 HEPN" evidence="1">
    <location>
        <begin position="1"/>
        <end position="156"/>
    </location>
</feature>
<name>A0A2C8F475_9BACT</name>
<dbReference type="OrthoDB" id="5465267at2"/>
<proteinExistence type="predicted"/>
<dbReference type="EMBL" id="LT907975">
    <property type="protein sequence ID" value="SOB57194.1"/>
    <property type="molecule type" value="Genomic_DNA"/>
</dbReference>
<dbReference type="AlphaFoldDB" id="A0A2C8F475"/>
<accession>A0A2C8F475</accession>